<gene>
    <name evidence="1" type="ORF">O6H91_22G033000</name>
</gene>
<accession>A0ACC2AEF4</accession>
<proteinExistence type="predicted"/>
<sequence>MEEMRIHFLLESFDNVVLEYRQQKNFFMATAHAMVDVLKVPPAMEPHEQKKKKRRAVCSLIQPYPCSPGKENRCDQEGGPLQEAFLLKSQSRNKAVPSKGICHPRNLSAGMESMEITQIEERIELPDSSKFPLEKASNAGGLKVCVDLEDSSDCSVNLPDDHSGKKSPFKVKRQAGLRKQQPARSNVVEDRSFPTAEVPIAETNQRITRSRAKNSAVVASIGVSQEKADFKEARGRRGKARKPVEVQIPKEEICPPANGNFTEAEQECRLSVQIHSSQKEKPLAAQFSPNKMVQSEVPVPLELPTFLSHLPASQEVCNALQVPSVEELDTKGLGTDIRRGSCAIDHIRLSEATHFEEASGDHAMTRTIAACEEGNDLEKLVFEAPTCPNTTAPHMSCSIQSLDQTPKSHQTVPEIAITQKDILDGEKLIYSPIALQPHGGIYYPENCECVLNTQDGSHKSLQKNLKVIQDGEDRLYLEGDELLAQEQMNFPLIFNYGVVALNSCTKAIAAAELGSEPNQMSCKIKHSEICAEPSLGRKRTSSMNSHSRPELQNDAVNMKDGSHVEASESKVPGMNLSTPQNHLIDLQESLHPKESSSCNLSSELMSFTFGNSIDGHKRKRGNKSMYCSKPQESLGREWVSDRGRTCLKKRDCRTRFESTFARETCLDNSAVDVVGSCQISLIVPHLDEISPHALVLQQRDGPSRAPSDMEIIPHPKASFSKYEGCMEGCEIELQGTDHAHTDHFGIKSWLEVSVAVEENLQQERPSFLQFQHSLDELNDYTDDHIPATEHGVENDGTISAKKVCHLLEEEKLITADCGLEAENTCDILDTGQLVASFLTSHQPNDAHKNAVEHYVDFSEVDAKNKTSPVFFSTEKGLQALLGRRKRERGSTSRNTPVPDDFRSVGSTMAICLQTHSQTAAENNSPLFKLEDSRKHSSHGKQRECCKSWGSCDSKCGRTSLENKELDKERTLCDTENLELNPRNTESQYLNMQCILSPQSVETERQAAVSCNAVIENGNSCSEPVLMSSDKLCLNKYTEELLRSPLIELAKLCKDIATSTVDTDVGFLQGRDSGVLGYQCSSAINEAESRRNPALLEDEGYTAQFNQRDNLCEELPNSPTASPITGVQSSRANLEQDRQRDSLHKITFEATDPSPKSMRDTGSFAFSIQEDRFEDLCPARRIPSSQSRILDSSSKVQNTARELHVETKASNLVASVRSFLPFVLQHQPAAPYPSGKRDVKVKALDAAKAAKRVEERREQERKTRKIELLKRNNEKTVLDQIGEGQNGSEATDSLNTIDSTSPTQKKLMALPALKLSTVNSALSNHSRTGVEARCLKTKRPLNLKQKLEKENFLKLENQQKKKEEEWRKKELEIAAKKRKKEEAGKKEREIKRRKLEEVQRLRKEDEERQRAELEAKERKRKAMEESEREKKALEDEMRKQRRMEREKEIERSRKEKQDAKAAWLAEKEAERKRKEEAFQRLKALEKEQHCKPEKITYNANSCSRAGSVELDTEAKGILGEKLIIPSTHLPSDGRSVSQSTGLLGPAVRILRLQAEGSSGGAKPSIMKVSGFGEAATAANILTSNSTTPIRYASKCKSITNLENVPMYIKKSVESASGHTSMQTGLGDPTGAWKPVSLLAGLEISPAAIDSPSMGPQSYEISPYKSDDDDDDVDDDVRRKKPIPLWARKENLIPLLRRQAHMDPDQIFTSAKTCDLFEVFGTTGSRKRKDFGQRSDSGDWLVDRVSWKEEIQYKKQIGCLYAG</sequence>
<keyword evidence="2" id="KW-1185">Reference proteome</keyword>
<dbReference type="EMBL" id="CM055113">
    <property type="protein sequence ID" value="KAJ7515888.1"/>
    <property type="molecule type" value="Genomic_DNA"/>
</dbReference>
<reference evidence="2" key="1">
    <citation type="journal article" date="2024" name="Proc. Natl. Acad. Sci. U.S.A.">
        <title>Extraordinary preservation of gene collinearity over three hundred million years revealed in homosporous lycophytes.</title>
        <authorList>
            <person name="Li C."/>
            <person name="Wickell D."/>
            <person name="Kuo L.Y."/>
            <person name="Chen X."/>
            <person name="Nie B."/>
            <person name="Liao X."/>
            <person name="Peng D."/>
            <person name="Ji J."/>
            <person name="Jenkins J."/>
            <person name="Williams M."/>
            <person name="Shu S."/>
            <person name="Plott C."/>
            <person name="Barry K."/>
            <person name="Rajasekar S."/>
            <person name="Grimwood J."/>
            <person name="Han X."/>
            <person name="Sun S."/>
            <person name="Hou Z."/>
            <person name="He W."/>
            <person name="Dai G."/>
            <person name="Sun C."/>
            <person name="Schmutz J."/>
            <person name="Leebens-Mack J.H."/>
            <person name="Li F.W."/>
            <person name="Wang L."/>
        </authorList>
    </citation>
    <scope>NUCLEOTIDE SEQUENCE [LARGE SCALE GENOMIC DNA]</scope>
    <source>
        <strain evidence="2">cv. PW_Plant_1</strain>
    </source>
</reference>
<organism evidence="1 2">
    <name type="scientific">Diphasiastrum complanatum</name>
    <name type="common">Issler's clubmoss</name>
    <name type="synonym">Lycopodium complanatum</name>
    <dbReference type="NCBI Taxonomy" id="34168"/>
    <lineage>
        <taxon>Eukaryota</taxon>
        <taxon>Viridiplantae</taxon>
        <taxon>Streptophyta</taxon>
        <taxon>Embryophyta</taxon>
        <taxon>Tracheophyta</taxon>
        <taxon>Lycopodiopsida</taxon>
        <taxon>Lycopodiales</taxon>
        <taxon>Lycopodiaceae</taxon>
        <taxon>Lycopodioideae</taxon>
        <taxon>Diphasiastrum</taxon>
    </lineage>
</organism>
<protein>
    <submittedName>
        <fullName evidence="1">Uncharacterized protein</fullName>
    </submittedName>
</protein>
<name>A0ACC2AEF4_DIPCM</name>
<dbReference type="Proteomes" id="UP001162992">
    <property type="component" value="Chromosome 22"/>
</dbReference>
<evidence type="ECO:0000313" key="1">
    <source>
        <dbReference type="EMBL" id="KAJ7515888.1"/>
    </source>
</evidence>
<evidence type="ECO:0000313" key="2">
    <source>
        <dbReference type="Proteomes" id="UP001162992"/>
    </source>
</evidence>
<comment type="caution">
    <text evidence="1">The sequence shown here is derived from an EMBL/GenBank/DDBJ whole genome shotgun (WGS) entry which is preliminary data.</text>
</comment>